<keyword evidence="1" id="KW-0812">Transmembrane</keyword>
<dbReference type="Proteomes" id="UP001285521">
    <property type="component" value="Unassembled WGS sequence"/>
</dbReference>
<name>A0ABU4T0N7_9PSEU</name>
<dbReference type="EMBL" id="JAXAVW010000012">
    <property type="protein sequence ID" value="MDX8031731.1"/>
    <property type="molecule type" value="Genomic_DNA"/>
</dbReference>
<reference evidence="2 3" key="1">
    <citation type="submission" date="2023-11" db="EMBL/GenBank/DDBJ databases">
        <title>Lentzea sokolovensis, sp. nov., Lentzea kristufkii, sp. nov., and Lentzea miocenensis, sp. nov., rare actinobacteria from Sokolov Coal Basin, Miocene lacustrine sediment, Czech Republic.</title>
        <authorList>
            <person name="Lara A."/>
            <person name="Kotroba L."/>
            <person name="Nouioui I."/>
            <person name="Neumann-Schaal M."/>
            <person name="Mast Y."/>
            <person name="Chronakova A."/>
        </authorList>
    </citation>
    <scope>NUCLEOTIDE SEQUENCE [LARGE SCALE GENOMIC DNA]</scope>
    <source>
        <strain evidence="2 3">BCCO 10_0856</strain>
    </source>
</reference>
<evidence type="ECO:0000256" key="1">
    <source>
        <dbReference type="SAM" id="Phobius"/>
    </source>
</evidence>
<dbReference type="RefSeq" id="WP_319966786.1">
    <property type="nucleotide sequence ID" value="NZ_JAXAVW010000012.1"/>
</dbReference>
<keyword evidence="1" id="KW-0472">Membrane</keyword>
<keyword evidence="1" id="KW-1133">Transmembrane helix</keyword>
<feature type="transmembrane region" description="Helical" evidence="1">
    <location>
        <begin position="18"/>
        <end position="35"/>
    </location>
</feature>
<organism evidence="2 3">
    <name type="scientific">Lentzea miocenica</name>
    <dbReference type="NCBI Taxonomy" id="3095431"/>
    <lineage>
        <taxon>Bacteria</taxon>
        <taxon>Bacillati</taxon>
        <taxon>Actinomycetota</taxon>
        <taxon>Actinomycetes</taxon>
        <taxon>Pseudonocardiales</taxon>
        <taxon>Pseudonocardiaceae</taxon>
        <taxon>Lentzea</taxon>
    </lineage>
</organism>
<evidence type="ECO:0000313" key="3">
    <source>
        <dbReference type="Proteomes" id="UP001285521"/>
    </source>
</evidence>
<protein>
    <submittedName>
        <fullName evidence="2">Uncharacterized protein</fullName>
    </submittedName>
</protein>
<evidence type="ECO:0000313" key="2">
    <source>
        <dbReference type="EMBL" id="MDX8031731.1"/>
    </source>
</evidence>
<proteinExistence type="predicted"/>
<keyword evidence="3" id="KW-1185">Reference proteome</keyword>
<accession>A0ABU4T0N7</accession>
<sequence length="80" mass="8670">MDVEEHSARRCHPTPERSAAALLAVTVLVCVVLLGKHSQRRHDAGNVLTHNGERRTGVAVDRDPGDPLEVLVEIPAKACQ</sequence>
<comment type="caution">
    <text evidence="2">The sequence shown here is derived from an EMBL/GenBank/DDBJ whole genome shotgun (WGS) entry which is preliminary data.</text>
</comment>
<gene>
    <name evidence="2" type="ORF">SK803_16015</name>
</gene>